<dbReference type="PROSITE" id="PS50294">
    <property type="entry name" value="WD_REPEATS_REGION"/>
    <property type="match status" value="1"/>
</dbReference>
<dbReference type="GO" id="GO:0007035">
    <property type="term" value="P:vacuolar acidification"/>
    <property type="evidence" value="ECO:0007669"/>
    <property type="project" value="TreeGrafter"/>
</dbReference>
<sequence length="1625" mass="177651">MHLLALADTLASCSATHLVTSTIHSAASKNLAKSGPTHSGSESSLDSCGLRFLLAARHHSYLLRFLPPVQRAALKKQGISSSLLTWAFHSEAQDELLQLLPAFTKPNPTWADYRELGFGWWMRNNTSLRRCIEKLAKSAYQSQGDPLDAAIYYLAMKKKNLVWGLFRQVQNERMTAFFSNNFTEERWRKAALKNAYALLGKQRFDHAVAFFLLAGSLKDAIDICLSRMQDIQLAIVITRLYEGDMESVPPGLKKLLQDHVLGYNESSEPIAASAGSDPFLRSMSYWLLAQYTDSLSTLLERRGEKGELTKSQNIASPSVFNFYIYLRNHPLIIRQQLALSAKGQSTNKRTHLAGVGAISVDKTYLLQEWITPLERRLYFTTAHAHFLAGCPALALEVLSKLPDHVQQPESESDKNSEAGEENEPEVILQKSENVDWSTPMVIVSPSVENQGFDWGQPVNGKSDTLELKWSDDEASDSECSDGGITMRDMSVAPEEVPVTPSEPKLEAEPDTGGLDIMAQQLKFIACLKILMGEMATLATGFEVDGGQLRLQLYLWLDRELQALQQLCNYAPIPVSGSGMEEDEPSLLPAIPSSYKQPIPADEPVTLHEILLTEKLDLEAKVKRTNRRRRWLKANELLVRTLLSYCSVHGSQGGGLASVRMELILLLQELQQDRRFTTGGSESTANLNQSQLSSPLAYPTSLPLLAASVAGTEIITTDPVRHLESQIRDLLRAIIGLSCVPVPGKISFGQMCLIRDLALALSACLYQALCSSDAWSLQQQQQEQQGSVGLLARLAVVFRAMHNIGVSNYSKREETQLEPGSSPSKWPGVTSLRALLAREKDEDAPRLLTLLCEAFVAIYTSLLCYSMAACDSHVLYRLAGLQPTESMWGSIYGGGAKQLVRVTTTTTSTLQGSQGQGTSSDGGSPQPPGSPSSTMDVAKQRVRLHIKLLQQIGSPAAVGGGMTTAASSASITSSASRKPSLPQGNEDMPTYKEVFVAPKLSLVACLMKKPVLPTEKVSYDYDSSASDAGDEVDAEDDGDNESDNDDFWEELDSAKRAASKKASANPGDSEHSKADSISWHAIRLAVTRLCIDLPVVSPLSHAIARTMHQWCAWLQRRLEAAGPTPLNFIPGCVVENTTTGPPILKYRSLLDPNNTPFSTKEANAKPIRRLWSFLVRQEKVQDIFIRLVFGKKHAPHPSGTNNADSISLYSDVAGQDEMTSDTITAISGGGTERLQDPVRIIHKDQDIISAFCINSTNGGILALANGKEIQELDITPLLDMQSSVLEDECELDLLGLDRDPDRISGSSSTAHFPSYAPSASNSMVPPGGPTLPVTGRGTTLLRKHKVDGVRRMTAHPLLPLYIAGQGDGSVSIWEWGHVGVVCQPRTPGTYAKVNRLRFNSQGNKFGAADGDGHVALWTLRLGGGSAPHRPFFSHQCHSKGTSDFVFLGSSSILATTGHSSESRNVVLWDTLMPQRKAVIHSFVCHENGGTSLLYASQHQLLISAGRKGIVCLWDLRQRTLRHKFTAHDSSVAVKCMALDPNEEFFATGSADGDIKVWSLATQHLLYAFPAEHSRSSFFRSMGQGNGVNQLHLDTSGRLFSCGSDGSMKLRQLPYVGSRETAVSTLY</sequence>
<feature type="repeat" description="WD" evidence="1">
    <location>
        <begin position="1525"/>
        <end position="1566"/>
    </location>
</feature>
<dbReference type="Pfam" id="PF00400">
    <property type="entry name" value="WD40"/>
    <property type="match status" value="1"/>
</dbReference>
<dbReference type="OrthoDB" id="342131at2759"/>
<feature type="domain" description="RAVE complex protein Rav1 C-terminal" evidence="3">
    <location>
        <begin position="41"/>
        <end position="333"/>
    </location>
</feature>
<proteinExistence type="predicted"/>
<dbReference type="InterPro" id="IPR022033">
    <property type="entry name" value="Rav1p_C"/>
</dbReference>
<feature type="region of interest" description="Disordered" evidence="2">
    <location>
        <begin position="1053"/>
        <end position="1072"/>
    </location>
</feature>
<comment type="caution">
    <text evidence="4">The sequence shown here is derived from an EMBL/GenBank/DDBJ whole genome shotgun (WGS) entry which is preliminary data.</text>
</comment>
<feature type="region of interest" description="Disordered" evidence="2">
    <location>
        <begin position="404"/>
        <end position="430"/>
    </location>
</feature>
<dbReference type="Proteomes" id="UP000789390">
    <property type="component" value="Unassembled WGS sequence"/>
</dbReference>
<keyword evidence="1" id="KW-0853">WD repeat</keyword>
<feature type="region of interest" description="Disordered" evidence="2">
    <location>
        <begin position="1019"/>
        <end position="1045"/>
    </location>
</feature>
<organism evidence="4 5">
    <name type="scientific">Daphnia galeata</name>
    <dbReference type="NCBI Taxonomy" id="27404"/>
    <lineage>
        <taxon>Eukaryota</taxon>
        <taxon>Metazoa</taxon>
        <taxon>Ecdysozoa</taxon>
        <taxon>Arthropoda</taxon>
        <taxon>Crustacea</taxon>
        <taxon>Branchiopoda</taxon>
        <taxon>Diplostraca</taxon>
        <taxon>Cladocera</taxon>
        <taxon>Anomopoda</taxon>
        <taxon>Daphniidae</taxon>
        <taxon>Daphnia</taxon>
    </lineage>
</organism>
<reference evidence="4" key="1">
    <citation type="submission" date="2021-11" db="EMBL/GenBank/DDBJ databases">
        <authorList>
            <person name="Schell T."/>
        </authorList>
    </citation>
    <scope>NUCLEOTIDE SEQUENCE</scope>
    <source>
        <strain evidence="4">M5</strain>
    </source>
</reference>
<accession>A0A8J2SBP2</accession>
<gene>
    <name evidence="4" type="ORF">DGAL_LOCUS16415</name>
</gene>
<feature type="compositionally biased region" description="Acidic residues" evidence="2">
    <location>
        <begin position="1027"/>
        <end position="1045"/>
    </location>
</feature>
<evidence type="ECO:0000259" key="3">
    <source>
        <dbReference type="Pfam" id="PF12234"/>
    </source>
</evidence>
<dbReference type="Gene3D" id="2.130.10.10">
    <property type="entry name" value="YVTN repeat-like/Quinoprotein amine dehydrogenase"/>
    <property type="match status" value="1"/>
</dbReference>
<dbReference type="SUPFAM" id="SSF50978">
    <property type="entry name" value="WD40 repeat-like"/>
    <property type="match status" value="1"/>
</dbReference>
<dbReference type="SMART" id="SM00320">
    <property type="entry name" value="WD40"/>
    <property type="match status" value="6"/>
</dbReference>
<dbReference type="InterPro" id="IPR001680">
    <property type="entry name" value="WD40_rpt"/>
</dbReference>
<dbReference type="InterPro" id="IPR015943">
    <property type="entry name" value="WD40/YVTN_repeat-like_dom_sf"/>
</dbReference>
<dbReference type="GO" id="GO:0043291">
    <property type="term" value="C:RAVE complex"/>
    <property type="evidence" value="ECO:0007669"/>
    <property type="project" value="TreeGrafter"/>
</dbReference>
<evidence type="ECO:0000256" key="1">
    <source>
        <dbReference type="PROSITE-ProRule" id="PRU00221"/>
    </source>
</evidence>
<feature type="region of interest" description="Disordered" evidence="2">
    <location>
        <begin position="1303"/>
        <end position="1335"/>
    </location>
</feature>
<dbReference type="EMBL" id="CAKKLH010000329">
    <property type="protein sequence ID" value="CAH0112646.1"/>
    <property type="molecule type" value="Genomic_DNA"/>
</dbReference>
<feature type="repeat" description="WD" evidence="1">
    <location>
        <begin position="1481"/>
        <end position="1522"/>
    </location>
</feature>
<dbReference type="InterPro" id="IPR052208">
    <property type="entry name" value="DmX-like/RAVE_component"/>
</dbReference>
<evidence type="ECO:0000256" key="2">
    <source>
        <dbReference type="SAM" id="MobiDB-lite"/>
    </source>
</evidence>
<feature type="compositionally biased region" description="Polar residues" evidence="2">
    <location>
        <begin position="1303"/>
        <end position="1322"/>
    </location>
</feature>
<evidence type="ECO:0000313" key="4">
    <source>
        <dbReference type="EMBL" id="CAH0112646.1"/>
    </source>
</evidence>
<keyword evidence="5" id="KW-1185">Reference proteome</keyword>
<name>A0A8J2SBP2_9CRUS</name>
<dbReference type="PANTHER" id="PTHR13950:SF9">
    <property type="entry name" value="RABCONNECTIN-3A"/>
    <property type="match status" value="1"/>
</dbReference>
<feature type="compositionally biased region" description="Low complexity" evidence="2">
    <location>
        <begin position="904"/>
        <end position="923"/>
    </location>
</feature>
<dbReference type="PROSITE" id="PS50082">
    <property type="entry name" value="WD_REPEATS_2"/>
    <property type="match status" value="2"/>
</dbReference>
<dbReference type="PANTHER" id="PTHR13950">
    <property type="entry name" value="RABCONNECTIN-RELATED"/>
    <property type="match status" value="1"/>
</dbReference>
<dbReference type="InterPro" id="IPR036322">
    <property type="entry name" value="WD40_repeat_dom_sf"/>
</dbReference>
<dbReference type="Pfam" id="PF12234">
    <property type="entry name" value="Rav1p_C"/>
    <property type="match status" value="1"/>
</dbReference>
<evidence type="ECO:0000313" key="5">
    <source>
        <dbReference type="Proteomes" id="UP000789390"/>
    </source>
</evidence>
<feature type="region of interest" description="Disordered" evidence="2">
    <location>
        <begin position="904"/>
        <end position="936"/>
    </location>
</feature>
<dbReference type="FunFam" id="2.130.10.10:FF:000651">
    <property type="entry name" value="RaBConnectin related"/>
    <property type="match status" value="1"/>
</dbReference>
<protein>
    <recommendedName>
        <fullName evidence="3">RAVE complex protein Rav1 C-terminal domain-containing protein</fullName>
    </recommendedName>
</protein>